<sequence length="325" mass="36394">MPLDGHSYLVSQGWTGKGTGLRQGAISRPLAIPQKKNLAGLGKDRDEAFPFWDHIFSAAAKSIQLKVASDDDESDADSSVPEFKRTTTGILSNRRPVTGLSASTSGTSTPDEGSRSNLLSIAKREAAKRGLYARFFRGPVLDPDDDSPSPQSKAPFVEQTIEESTILTDKAREEEQDAEGSSKKRKRTEVDNAERRQRKKERRENRERREQKAKEKEEAKARRRDRKAAKAAGDKSSAEELERKEKRRRKRELKEKEREPGGDTDSTSKKEKKKKEKGESKEPTLPEVVGSDGALDAEKPGPISREAESNPQVSRIKKKRKRTDE</sequence>
<evidence type="ECO:0000313" key="4">
    <source>
        <dbReference type="Proteomes" id="UP000565441"/>
    </source>
</evidence>
<evidence type="ECO:0000259" key="2">
    <source>
        <dbReference type="PROSITE" id="PS50174"/>
    </source>
</evidence>
<organism evidence="3 4">
    <name type="scientific">Tricholomella constricta</name>
    <dbReference type="NCBI Taxonomy" id="117010"/>
    <lineage>
        <taxon>Eukaryota</taxon>
        <taxon>Fungi</taxon>
        <taxon>Dikarya</taxon>
        <taxon>Basidiomycota</taxon>
        <taxon>Agaricomycotina</taxon>
        <taxon>Agaricomycetes</taxon>
        <taxon>Agaricomycetidae</taxon>
        <taxon>Agaricales</taxon>
        <taxon>Tricholomatineae</taxon>
        <taxon>Lyophyllaceae</taxon>
        <taxon>Tricholomella</taxon>
    </lineage>
</organism>
<comment type="caution">
    <text evidence="3">The sequence shown here is derived from an EMBL/GenBank/DDBJ whole genome shotgun (WGS) entry which is preliminary data.</text>
</comment>
<protein>
    <recommendedName>
        <fullName evidence="2">G-patch domain-containing protein</fullName>
    </recommendedName>
</protein>
<feature type="compositionally biased region" description="Basic residues" evidence="1">
    <location>
        <begin position="315"/>
        <end position="325"/>
    </location>
</feature>
<dbReference type="AlphaFoldDB" id="A0A8H5M6L7"/>
<keyword evidence="4" id="KW-1185">Reference proteome</keyword>
<feature type="compositionally biased region" description="Basic and acidic residues" evidence="1">
    <location>
        <begin position="202"/>
        <end position="220"/>
    </location>
</feature>
<dbReference type="OrthoDB" id="3366546at2759"/>
<dbReference type="EMBL" id="JAACJP010000008">
    <property type="protein sequence ID" value="KAF5382778.1"/>
    <property type="molecule type" value="Genomic_DNA"/>
</dbReference>
<feature type="compositionally biased region" description="Low complexity" evidence="1">
    <location>
        <begin position="98"/>
        <end position="109"/>
    </location>
</feature>
<dbReference type="Proteomes" id="UP000565441">
    <property type="component" value="Unassembled WGS sequence"/>
</dbReference>
<gene>
    <name evidence="3" type="ORF">D9615_002916</name>
</gene>
<dbReference type="InterPro" id="IPR050656">
    <property type="entry name" value="PINX1"/>
</dbReference>
<feature type="compositionally biased region" description="Basic and acidic residues" evidence="1">
    <location>
        <begin position="252"/>
        <end position="269"/>
    </location>
</feature>
<dbReference type="InterPro" id="IPR000467">
    <property type="entry name" value="G_patch_dom"/>
</dbReference>
<accession>A0A8H5M6L7</accession>
<feature type="domain" description="G-patch" evidence="2">
    <location>
        <begin position="5"/>
        <end position="46"/>
    </location>
</feature>
<feature type="compositionally biased region" description="Basic and acidic residues" evidence="1">
    <location>
        <begin position="232"/>
        <end position="244"/>
    </location>
</feature>
<dbReference type="PANTHER" id="PTHR23149:SF32">
    <property type="entry name" value="G-PATCH DOMAIN-CONTAINING PROTEIN"/>
    <property type="match status" value="1"/>
</dbReference>
<dbReference type="GO" id="GO:0003676">
    <property type="term" value="F:nucleic acid binding"/>
    <property type="evidence" value="ECO:0007669"/>
    <property type="project" value="InterPro"/>
</dbReference>
<reference evidence="3 4" key="1">
    <citation type="journal article" date="2020" name="ISME J.">
        <title>Uncovering the hidden diversity of litter-decomposition mechanisms in mushroom-forming fungi.</title>
        <authorList>
            <person name="Floudas D."/>
            <person name="Bentzer J."/>
            <person name="Ahren D."/>
            <person name="Johansson T."/>
            <person name="Persson P."/>
            <person name="Tunlid A."/>
        </authorList>
    </citation>
    <scope>NUCLEOTIDE SEQUENCE [LARGE SCALE GENOMIC DNA]</scope>
    <source>
        <strain evidence="3 4">CBS 661.87</strain>
    </source>
</reference>
<proteinExistence type="predicted"/>
<feature type="region of interest" description="Disordered" evidence="1">
    <location>
        <begin position="137"/>
        <end position="325"/>
    </location>
</feature>
<feature type="region of interest" description="Disordered" evidence="1">
    <location>
        <begin position="71"/>
        <end position="120"/>
    </location>
</feature>
<dbReference type="PROSITE" id="PS50174">
    <property type="entry name" value="G_PATCH"/>
    <property type="match status" value="1"/>
</dbReference>
<evidence type="ECO:0000313" key="3">
    <source>
        <dbReference type="EMBL" id="KAF5382778.1"/>
    </source>
</evidence>
<dbReference type="PANTHER" id="PTHR23149">
    <property type="entry name" value="G PATCH DOMAIN CONTAINING PROTEIN"/>
    <property type="match status" value="1"/>
</dbReference>
<evidence type="ECO:0000256" key="1">
    <source>
        <dbReference type="SAM" id="MobiDB-lite"/>
    </source>
</evidence>
<name>A0A8H5M6L7_9AGAR</name>